<keyword evidence="1" id="KW-0056">Arginine metabolism</keyword>
<dbReference type="eggNOG" id="COG3724">
    <property type="taxonomic scope" value="Bacteria"/>
</dbReference>
<proteinExistence type="predicted"/>
<organism evidence="3 4">
    <name type="scientific">Catenovulum agarivorans DS-2</name>
    <dbReference type="NCBI Taxonomy" id="1328313"/>
    <lineage>
        <taxon>Bacteria</taxon>
        <taxon>Pseudomonadati</taxon>
        <taxon>Pseudomonadota</taxon>
        <taxon>Gammaproteobacteria</taxon>
        <taxon>Alteromonadales</taxon>
        <taxon>Alteromonadaceae</taxon>
        <taxon>Catenovulum</taxon>
    </lineage>
</organism>
<dbReference type="InterPro" id="IPR007079">
    <property type="entry name" value="SuccinylArg_d-Hdrlase_AstB"/>
</dbReference>
<sequence>MKYYEVNFDGQIAPSHEFAGLSEGNIASTQHKGLSANYHKALKQWQAKVELITSLGIKQYKLPLLQRPDPELLANLGLSIQDLSRPNVCPSQLRSALISASAMWAANAASITPSCDSLDSKVHITPANLAHFFHRAIETRQTQANLKKVFCSEFFIHHPPLPNHSWFYDEGSANHLRICPNYDTSALNIFVYGHDAFAEKQPELKFPSRQSLQSCQTIARNHMLRPDNTLFVQQSAKAINAGVFHNDVIAVANLNVLFYHQLAFTDTTEVIKQIQAQYQRNYPNSRFYPIEVTSNDLTLQQAVSSYIFNSQLVTVNSAKNQYMALIAPCECKTDPAVQNVLNKILAEDNPIERVYYVDLSESMANGGGPACLRLKVVLSEAELASLNLQGYEV</sequence>
<dbReference type="EMBL" id="ARZY01000001">
    <property type="protein sequence ID" value="EWH12362.1"/>
    <property type="molecule type" value="Genomic_DNA"/>
</dbReference>
<protein>
    <submittedName>
        <fullName evidence="3">Succinylarginine dihydrolase</fullName>
        <ecNumber evidence="3">3.5.3.23</ecNumber>
    </submittedName>
</protein>
<dbReference type="SUPFAM" id="SSF55909">
    <property type="entry name" value="Pentein"/>
    <property type="match status" value="1"/>
</dbReference>
<comment type="caution">
    <text evidence="3">The sequence shown here is derived from an EMBL/GenBank/DDBJ whole genome shotgun (WGS) entry which is preliminary data.</text>
</comment>
<dbReference type="GO" id="GO:0009015">
    <property type="term" value="F:N-succinylarginine dihydrolase activity"/>
    <property type="evidence" value="ECO:0007669"/>
    <property type="project" value="UniProtKB-EC"/>
</dbReference>
<evidence type="ECO:0000256" key="2">
    <source>
        <dbReference type="ARBA" id="ARBA00022801"/>
    </source>
</evidence>
<dbReference type="OrthoDB" id="248552at2"/>
<evidence type="ECO:0000313" key="3">
    <source>
        <dbReference type="EMBL" id="EWH12362.1"/>
    </source>
</evidence>
<dbReference type="AlphaFoldDB" id="W7QTK8"/>
<keyword evidence="4" id="KW-1185">Reference proteome</keyword>
<dbReference type="Proteomes" id="UP000019276">
    <property type="component" value="Unassembled WGS sequence"/>
</dbReference>
<dbReference type="PATRIC" id="fig|1328313.3.peg.319"/>
<dbReference type="STRING" id="1328313.DS2_01535"/>
<dbReference type="PANTHER" id="PTHR30420">
    <property type="entry name" value="N-SUCCINYLARGININE DIHYDROLASE"/>
    <property type="match status" value="1"/>
</dbReference>
<dbReference type="RefSeq" id="WP_051479508.1">
    <property type="nucleotide sequence ID" value="NZ_ARZY01000001.1"/>
</dbReference>
<name>W7QTK8_9ALTE</name>
<evidence type="ECO:0000313" key="4">
    <source>
        <dbReference type="Proteomes" id="UP000019276"/>
    </source>
</evidence>
<reference evidence="3 4" key="1">
    <citation type="journal article" date="2014" name="Genome Announc.">
        <title>Draft Genome Sequence of the Agar-Degrading Bacterium Catenovulum sp. Strain DS-2, Isolated from Intestines of Haliotis diversicolor.</title>
        <authorList>
            <person name="Shan D."/>
            <person name="Li X."/>
            <person name="Gu Z."/>
            <person name="Wei G."/>
            <person name="Gao Z."/>
            <person name="Shao Z."/>
        </authorList>
    </citation>
    <scope>NUCLEOTIDE SEQUENCE [LARGE SCALE GENOMIC DNA]</scope>
    <source>
        <strain evidence="3 4">DS-2</strain>
    </source>
</reference>
<dbReference type="GO" id="GO:0006525">
    <property type="term" value="P:arginine metabolic process"/>
    <property type="evidence" value="ECO:0007669"/>
    <property type="project" value="UniProtKB-KW"/>
</dbReference>
<dbReference type="Pfam" id="PF04996">
    <property type="entry name" value="AstB"/>
    <property type="match status" value="1"/>
</dbReference>
<accession>W7QTK8</accession>
<dbReference type="InterPro" id="IPR037031">
    <property type="entry name" value="AstB_sf"/>
</dbReference>
<dbReference type="EC" id="3.5.3.23" evidence="3"/>
<gene>
    <name evidence="3" type="ORF">DS2_01535</name>
</gene>
<dbReference type="PANTHER" id="PTHR30420:SF2">
    <property type="entry name" value="N-SUCCINYLARGININE DIHYDROLASE"/>
    <property type="match status" value="1"/>
</dbReference>
<evidence type="ECO:0000256" key="1">
    <source>
        <dbReference type="ARBA" id="ARBA00022503"/>
    </source>
</evidence>
<dbReference type="Gene3D" id="3.75.10.20">
    <property type="entry name" value="Succinylarginine dihydrolase"/>
    <property type="match status" value="1"/>
</dbReference>
<keyword evidence="2 3" id="KW-0378">Hydrolase</keyword>